<proteinExistence type="predicted"/>
<dbReference type="PROSITE" id="PS50088">
    <property type="entry name" value="ANK_REPEAT"/>
    <property type="match status" value="4"/>
</dbReference>
<evidence type="ECO:0000256" key="2">
    <source>
        <dbReference type="ARBA" id="ARBA00023043"/>
    </source>
</evidence>
<protein>
    <submittedName>
        <fullName evidence="3">Ankyrin repeat protein</fullName>
    </submittedName>
</protein>
<dbReference type="Pfam" id="PF12796">
    <property type="entry name" value="Ank_2"/>
    <property type="match status" value="2"/>
</dbReference>
<dbReference type="Gene3D" id="1.25.40.20">
    <property type="entry name" value="Ankyrin repeat-containing domain"/>
    <property type="match status" value="1"/>
</dbReference>
<dbReference type="SMART" id="SM00248">
    <property type="entry name" value="ANK"/>
    <property type="match status" value="8"/>
</dbReference>
<sequence>MEDPNLLFDLIKQHKFNQLIDILDKDSGDFIDLNIRDDQNNYLLSYAVLFNKLDIVKLLLDKGARIDITDNDDKSVLYIPIKYGYNDIIKIILETNAQNIGISVHDIKDRNNNIPIHYAIKYKNIDALKMLLEFGSNPNVTDNGGNNSLHLAVYSRSFDICNYIMNYNIDINSKTNIGESALHIAANLQEPKIFKLIIDNSNVNVNSQDYDHEFTALHYSVNLNNIDQVDLLLKNNANPNLQDVYGNTILHYIIMEENMQLLNVVTEFKYTDYTLNYNLWNIDGKLPLHIVLNIHPQNIDTYLDIMLKETNVNIPDNYGFTCLLYLCKFDLWKKYKDVLIKKKLDITVINNDNERPVDFIKDKDIDEFIDMMTKSYLYRLRNEKTTWMEQWQNICQKELLAEHLSDSELKTINNLNINLEKNIEKNKDICQKIVDKRIRDIIKNSNQNQCYYKSYPLKQGHICINISENSNLQLCTFTGSTLDILIGLIYLLKKHPDSCSTVNTDFAENKKLCLFYKNMGISVNSRCEFMNFEIVWIYNKLYLTDNFFDNFKKCYSDNEKRYIIIPLGIEMKEGSHANYIIYDKNLNEVERFEPHGSSPPIGFNYNPKLLDQILENRFKDINPDIRYISPEKYLPKIGFQILDIIEKNNKKIGDPGGFCALWVIWYTDMKLTYKSLNREKLVKNMLSQMKSSGVSFKNLIRNYSKNIIELRDKYFSQINVDINDWINDKVSDDQIKILVKNISDDINKIS</sequence>
<keyword evidence="1" id="KW-0677">Repeat</keyword>
<dbReference type="EMBL" id="KY684084">
    <property type="protein sequence ID" value="ARF09233.1"/>
    <property type="molecule type" value="Genomic_DNA"/>
</dbReference>
<dbReference type="PROSITE" id="PS50297">
    <property type="entry name" value="ANK_REP_REGION"/>
    <property type="match status" value="3"/>
</dbReference>
<dbReference type="InterPro" id="IPR002110">
    <property type="entry name" value="Ankyrin_rpt"/>
</dbReference>
<organism evidence="3">
    <name type="scientific">Catovirus CTV1</name>
    <dbReference type="NCBI Taxonomy" id="1977631"/>
    <lineage>
        <taxon>Viruses</taxon>
        <taxon>Varidnaviria</taxon>
        <taxon>Bamfordvirae</taxon>
        <taxon>Nucleocytoviricota</taxon>
        <taxon>Megaviricetes</taxon>
        <taxon>Imitervirales</taxon>
        <taxon>Mimiviridae</taxon>
        <taxon>Klosneuvirinae</taxon>
        <taxon>Catovirus</taxon>
    </lineage>
</organism>
<gene>
    <name evidence="3" type="ORF">Catovirus_2_182</name>
</gene>
<name>A0A1V0SBZ2_9VIRU</name>
<evidence type="ECO:0000313" key="3">
    <source>
        <dbReference type="EMBL" id="ARF09233.1"/>
    </source>
</evidence>
<reference evidence="3" key="1">
    <citation type="journal article" date="2017" name="Science">
        <title>Giant viruses with an expanded complement of translation system components.</title>
        <authorList>
            <person name="Schulz F."/>
            <person name="Yutin N."/>
            <person name="Ivanova N.N."/>
            <person name="Ortega D.R."/>
            <person name="Lee T.K."/>
            <person name="Vierheilig J."/>
            <person name="Daims H."/>
            <person name="Horn M."/>
            <person name="Wagner M."/>
            <person name="Jensen G.J."/>
            <person name="Kyrpides N.C."/>
            <person name="Koonin E.V."/>
            <person name="Woyke T."/>
        </authorList>
    </citation>
    <scope>NUCLEOTIDE SEQUENCE</scope>
    <source>
        <strain evidence="3">CTV1</strain>
    </source>
</reference>
<dbReference type="PANTHER" id="PTHR24198">
    <property type="entry name" value="ANKYRIN REPEAT AND PROTEIN KINASE DOMAIN-CONTAINING PROTEIN"/>
    <property type="match status" value="1"/>
</dbReference>
<dbReference type="SUPFAM" id="SSF48403">
    <property type="entry name" value="Ankyrin repeat"/>
    <property type="match status" value="1"/>
</dbReference>
<evidence type="ECO:0000256" key="1">
    <source>
        <dbReference type="ARBA" id="ARBA00022737"/>
    </source>
</evidence>
<dbReference type="PANTHER" id="PTHR24198:SF165">
    <property type="entry name" value="ANKYRIN REPEAT-CONTAINING PROTEIN-RELATED"/>
    <property type="match status" value="1"/>
</dbReference>
<accession>A0A1V0SBZ2</accession>
<dbReference type="Pfam" id="PF00023">
    <property type="entry name" value="Ank"/>
    <property type="match status" value="2"/>
</dbReference>
<dbReference type="InterPro" id="IPR036770">
    <property type="entry name" value="Ankyrin_rpt-contain_sf"/>
</dbReference>
<keyword evidence="2" id="KW-0040">ANK repeat</keyword>